<dbReference type="SUPFAM" id="SSF103025">
    <property type="entry name" value="Folate-binding domain"/>
    <property type="match status" value="1"/>
</dbReference>
<dbReference type="PANTHER" id="PTHR22602:SF0">
    <property type="entry name" value="TRANSFERASE CAF17, MITOCHONDRIAL-RELATED"/>
    <property type="match status" value="1"/>
</dbReference>
<proteinExistence type="predicted"/>
<dbReference type="PANTHER" id="PTHR22602">
    <property type="entry name" value="TRANSFERASE CAF17, MITOCHONDRIAL-RELATED"/>
    <property type="match status" value="1"/>
</dbReference>
<dbReference type="GeneID" id="93076968"/>
<organism evidence="3 4">
    <name type="scientific">Candidatus Liberibacter asiaticus str. gxpsy</name>
    <dbReference type="NCBI Taxonomy" id="1174529"/>
    <lineage>
        <taxon>Bacteria</taxon>
        <taxon>Pseudomonadati</taxon>
        <taxon>Pseudomonadota</taxon>
        <taxon>Alphaproteobacteria</taxon>
        <taxon>Hyphomicrobiales</taxon>
        <taxon>Rhizobiaceae</taxon>
        <taxon>Liberibacter</taxon>
    </lineage>
</organism>
<gene>
    <name evidence="3" type="ORF">WSI_03005</name>
</gene>
<keyword evidence="1" id="KW-0809">Transit peptide</keyword>
<reference evidence="3 4" key="1">
    <citation type="journal article" date="2013" name="Genome Announc.">
        <title>Complete Genome Sequence of a Chinese Strain of 'Candidatus Liberibacter asiaticus'.</title>
        <authorList>
            <person name="Lin H."/>
            <person name="Han C.S."/>
            <person name="Liu B."/>
            <person name="Lou B."/>
            <person name="Bai X."/>
            <person name="Deng C."/>
            <person name="Civerolo E.L."/>
            <person name="Gupta G."/>
        </authorList>
    </citation>
    <scope>NUCLEOTIDE SEQUENCE [LARGE SCALE GENOMIC DNA]</scope>
    <source>
        <strain evidence="4">gxpsy</strain>
    </source>
</reference>
<dbReference type="NCBIfam" id="TIGR03317">
    <property type="entry name" value="ygfZ_signature"/>
    <property type="match status" value="1"/>
</dbReference>
<name>A0ABM5NFX1_LIBAS</name>
<dbReference type="InterPro" id="IPR027266">
    <property type="entry name" value="TrmE/GcvT-like"/>
</dbReference>
<evidence type="ECO:0000259" key="2">
    <source>
        <dbReference type="Pfam" id="PF25455"/>
    </source>
</evidence>
<keyword evidence="4" id="KW-1185">Reference proteome</keyword>
<dbReference type="Pfam" id="PF25455">
    <property type="entry name" value="Beta-barrel_CAF17_C"/>
    <property type="match status" value="1"/>
</dbReference>
<feature type="domain" description="CAF17 C-terminal" evidence="2">
    <location>
        <begin position="201"/>
        <end position="272"/>
    </location>
</feature>
<dbReference type="EMBL" id="CP004005">
    <property type="protein sequence ID" value="AGH16971.1"/>
    <property type="molecule type" value="Genomic_DNA"/>
</dbReference>
<dbReference type="InterPro" id="IPR017703">
    <property type="entry name" value="YgfZ/GCV_T_CS"/>
</dbReference>
<evidence type="ECO:0000313" key="3">
    <source>
        <dbReference type="EMBL" id="AGH16971.1"/>
    </source>
</evidence>
<dbReference type="InterPro" id="IPR045179">
    <property type="entry name" value="YgfZ/GcvT"/>
</dbReference>
<dbReference type="Proteomes" id="UP000011820">
    <property type="component" value="Chromosome"/>
</dbReference>
<dbReference type="Gene3D" id="3.30.1360.120">
    <property type="entry name" value="Probable tRNA modification gtpase trme, domain 1"/>
    <property type="match status" value="2"/>
</dbReference>
<sequence>MSSVYLSNQSFIKVCGKSAIPFLQAIITADVLTLPYKIARGSAILTPQGKILLYFLISKIEEDTFILEIDRSKRDSLIDKLLFYKLRSNVIIEIQPINGVVLSWNQEHTFSNSSFIDERFSIADVLLHRTWGHNEKIASDIKTYHELRINHGIVDPNTDFLPSTIFPHDALMDLLNGISLTKGCYIGQEVVSRIQHRNIIRKRPMIITGTDDLPPSGSPILTDDIEIGTLGVVVGKKALAIARIDKVDHAIKKGMALTVHGVRVKASFPHWYK</sequence>
<evidence type="ECO:0000313" key="4">
    <source>
        <dbReference type="Proteomes" id="UP000011820"/>
    </source>
</evidence>
<dbReference type="InterPro" id="IPR057460">
    <property type="entry name" value="CAF17_C"/>
</dbReference>
<accession>A0ABM5NFX1</accession>
<dbReference type="RefSeq" id="WP_015452568.1">
    <property type="nucleotide sequence ID" value="NC_020549.1"/>
</dbReference>
<protein>
    <submittedName>
        <fullName evidence="3">Aminomethyltransferase protein (Glycine cleavage)</fullName>
    </submittedName>
</protein>
<evidence type="ECO:0000256" key="1">
    <source>
        <dbReference type="ARBA" id="ARBA00022946"/>
    </source>
</evidence>